<sequence length="183" mass="19329">MKKFLRRFHIFELMLIAMMAALGIAVKPYIKVVVQIVAGPLFIPGGALAGGLYLIWIVIGAGLIKKPGTATLIALTQGIMVMITGIYGSHGVMSIVTYTMPGLMMDLLFGITKSQGTSAWACFLGGIVANLTGTFLSNLLFFNLPLIPLILTLSTATLSGGLGGILAYQVIKSIKKLGNIQNA</sequence>
<dbReference type="Proteomes" id="UP000683246">
    <property type="component" value="Chromosome"/>
</dbReference>
<keyword evidence="3" id="KW-1185">Reference proteome</keyword>
<dbReference type="RefSeq" id="WP_212698293.1">
    <property type="nucleotide sequence ID" value="NZ_CP058649.1"/>
</dbReference>
<feature type="transmembrane region" description="Helical" evidence="1">
    <location>
        <begin position="146"/>
        <end position="168"/>
    </location>
</feature>
<proteinExistence type="predicted"/>
<dbReference type="AlphaFoldDB" id="A0A8J8SGW5"/>
<evidence type="ECO:0000256" key="1">
    <source>
        <dbReference type="SAM" id="Phobius"/>
    </source>
</evidence>
<keyword evidence="1" id="KW-1133">Transmembrane helix</keyword>
<evidence type="ECO:0000313" key="3">
    <source>
        <dbReference type="Proteomes" id="UP000683246"/>
    </source>
</evidence>
<dbReference type="InterPro" id="IPR017195">
    <property type="entry name" value="ABC_thiamin-permease_prd"/>
</dbReference>
<name>A0A8J8SGW5_9FIRM</name>
<keyword evidence="1" id="KW-0812">Transmembrane</keyword>
<dbReference type="EMBL" id="CP058649">
    <property type="protein sequence ID" value="QUI22797.1"/>
    <property type="molecule type" value="Genomic_DNA"/>
</dbReference>
<feature type="transmembrane region" description="Helical" evidence="1">
    <location>
        <begin position="12"/>
        <end position="30"/>
    </location>
</feature>
<feature type="transmembrane region" description="Helical" evidence="1">
    <location>
        <begin position="119"/>
        <end position="140"/>
    </location>
</feature>
<keyword evidence="1" id="KW-0472">Membrane</keyword>
<dbReference type="KEGG" id="vpy:HZI73_11080"/>
<dbReference type="Pfam" id="PF09819">
    <property type="entry name" value="ABC_cobalt"/>
    <property type="match status" value="1"/>
</dbReference>
<feature type="transmembrane region" description="Helical" evidence="1">
    <location>
        <begin position="42"/>
        <end position="64"/>
    </location>
</feature>
<gene>
    <name evidence="2" type="ORF">HZI73_11080</name>
</gene>
<protein>
    <submittedName>
        <fullName evidence="2">ECF transporter S component</fullName>
    </submittedName>
</protein>
<organism evidence="2 3">
    <name type="scientific">Vallitalea pronyensis</name>
    <dbReference type="NCBI Taxonomy" id="1348613"/>
    <lineage>
        <taxon>Bacteria</taxon>
        <taxon>Bacillati</taxon>
        <taxon>Bacillota</taxon>
        <taxon>Clostridia</taxon>
        <taxon>Lachnospirales</taxon>
        <taxon>Vallitaleaceae</taxon>
        <taxon>Vallitalea</taxon>
    </lineage>
</organism>
<accession>A0A8J8SGW5</accession>
<reference evidence="2" key="1">
    <citation type="submission" date="2020-07" db="EMBL/GenBank/DDBJ databases">
        <title>Vallitalea pronyensis genome.</title>
        <authorList>
            <person name="Postec A."/>
        </authorList>
    </citation>
    <scope>NUCLEOTIDE SEQUENCE</scope>
    <source>
        <strain evidence="2">FatNI3</strain>
    </source>
</reference>
<evidence type="ECO:0000313" key="2">
    <source>
        <dbReference type="EMBL" id="QUI22797.1"/>
    </source>
</evidence>